<evidence type="ECO:0000256" key="10">
    <source>
        <dbReference type="ARBA" id="ARBA00023136"/>
    </source>
</evidence>
<keyword evidence="6" id="KW-0677">Repeat</keyword>
<keyword evidence="3 13" id="KW-0813">Transport</keyword>
<comment type="caution">
    <text evidence="17">The sequence shown here is derived from an EMBL/GenBank/DDBJ whole genome shotgun (WGS) entry which is preliminary data.</text>
</comment>
<evidence type="ECO:0000256" key="11">
    <source>
        <dbReference type="ARBA" id="ARBA00023329"/>
    </source>
</evidence>
<dbReference type="Gene3D" id="1.25.10.10">
    <property type="entry name" value="Leucine-rich Repeat Variant"/>
    <property type="match status" value="2"/>
</dbReference>
<dbReference type="Proteomes" id="UP000237144">
    <property type="component" value="Unassembled WGS sequence"/>
</dbReference>
<dbReference type="PIRSF" id="PIRSF037093">
    <property type="entry name" value="Coatomer_gamma_subunit"/>
    <property type="match status" value="1"/>
</dbReference>
<feature type="domain" description="Clathrin/coatomer adaptor adaptin-like N-terminal" evidence="14">
    <location>
        <begin position="109"/>
        <end position="587"/>
    </location>
</feature>
<dbReference type="InterPro" id="IPR032154">
    <property type="entry name" value="Coatomer_g_Cpla"/>
</dbReference>
<dbReference type="InterPro" id="IPR009028">
    <property type="entry name" value="Coatomer/calthrin_app_sub_C"/>
</dbReference>
<comment type="subcellular location">
    <subcellularLocation>
        <location evidence="13">Cytoplasm</location>
    </subcellularLocation>
    <subcellularLocation>
        <location evidence="1 13">Golgi apparatus membrane</location>
        <topology evidence="1 13">Peripheral membrane protein</topology>
        <orientation evidence="1 13">Cytoplasmic side</orientation>
    </subcellularLocation>
    <subcellularLocation>
        <location evidence="13">Cytoplasmic vesicle</location>
        <location evidence="13">COPI-coated vesicle membrane</location>
        <topology evidence="13">Peripheral membrane protein</topology>
        <orientation evidence="13">Cytoplasmic side</orientation>
    </subcellularLocation>
</comment>
<protein>
    <recommendedName>
        <fullName evidence="13">Coatomer subunit gamma</fullName>
    </recommendedName>
</protein>
<feature type="domain" description="Coatomer subunit gamma C-terminal" evidence="16">
    <location>
        <begin position="826"/>
        <end position="939"/>
    </location>
</feature>
<evidence type="ECO:0000256" key="8">
    <source>
        <dbReference type="ARBA" id="ARBA00022927"/>
    </source>
</evidence>
<dbReference type="AlphaFoldDB" id="A0A2S5BA86"/>
<comment type="subunit">
    <text evidence="13">Oligomeric complex.</text>
</comment>
<dbReference type="FunFam" id="3.30.310.10:FF:000008">
    <property type="entry name" value="Coatomer subunit gamma"/>
    <property type="match status" value="1"/>
</dbReference>
<dbReference type="FunFam" id="2.60.40.1480:FF:000001">
    <property type="entry name" value="Coatomer subunit gamma"/>
    <property type="match status" value="1"/>
</dbReference>
<evidence type="ECO:0000259" key="14">
    <source>
        <dbReference type="Pfam" id="PF01602"/>
    </source>
</evidence>
<dbReference type="PANTHER" id="PTHR10261:SF0">
    <property type="entry name" value="COATOMER SUBUNIT GAMMA-2"/>
    <property type="match status" value="1"/>
</dbReference>
<keyword evidence="18" id="KW-1185">Reference proteome</keyword>
<dbReference type="GO" id="GO:0005783">
    <property type="term" value="C:endoplasmic reticulum"/>
    <property type="evidence" value="ECO:0007669"/>
    <property type="project" value="TreeGrafter"/>
</dbReference>
<dbReference type="GO" id="GO:0006891">
    <property type="term" value="P:intra-Golgi vesicle-mediated transport"/>
    <property type="evidence" value="ECO:0007669"/>
    <property type="project" value="TreeGrafter"/>
</dbReference>
<dbReference type="GO" id="GO:0005793">
    <property type="term" value="C:endoplasmic reticulum-Golgi intermediate compartment"/>
    <property type="evidence" value="ECO:0007669"/>
    <property type="project" value="TreeGrafter"/>
</dbReference>
<reference evidence="17 18" key="1">
    <citation type="journal article" date="2018" name="Front. Microbiol.">
        <title>Prospects for Fungal Bioremediation of Acidic Radioactive Waste Sites: Characterization and Genome Sequence of Rhodotorula taiwanensis MD1149.</title>
        <authorList>
            <person name="Tkavc R."/>
            <person name="Matrosova V.Y."/>
            <person name="Grichenko O.E."/>
            <person name="Gostincar C."/>
            <person name="Volpe R.P."/>
            <person name="Klimenkova P."/>
            <person name="Gaidamakova E.K."/>
            <person name="Zhou C.E."/>
            <person name="Stewart B.J."/>
            <person name="Lyman M.G."/>
            <person name="Malfatti S.A."/>
            <person name="Rubinfeld B."/>
            <person name="Courtot M."/>
            <person name="Singh J."/>
            <person name="Dalgard C.L."/>
            <person name="Hamilton T."/>
            <person name="Frey K.G."/>
            <person name="Gunde-Cimerman N."/>
            <person name="Dugan L."/>
            <person name="Daly M.J."/>
        </authorList>
    </citation>
    <scope>NUCLEOTIDE SEQUENCE [LARGE SCALE GENOMIC DNA]</scope>
    <source>
        <strain evidence="17 18">MD1149</strain>
    </source>
</reference>
<keyword evidence="5" id="KW-0597">Phosphoprotein</keyword>
<keyword evidence="9 13" id="KW-0333">Golgi apparatus</keyword>
<dbReference type="STRING" id="741276.A0A2S5BA86"/>
<dbReference type="GO" id="GO:0006886">
    <property type="term" value="P:intracellular protein transport"/>
    <property type="evidence" value="ECO:0007669"/>
    <property type="project" value="InterPro"/>
</dbReference>
<evidence type="ECO:0000256" key="5">
    <source>
        <dbReference type="ARBA" id="ARBA00022553"/>
    </source>
</evidence>
<evidence type="ECO:0000256" key="1">
    <source>
        <dbReference type="ARBA" id="ARBA00004255"/>
    </source>
</evidence>
<gene>
    <name evidence="17" type="ORF">BMF94_3232</name>
</gene>
<dbReference type="InterPro" id="IPR037067">
    <property type="entry name" value="Coatomer_gsu_app_sf"/>
</dbReference>
<dbReference type="GO" id="GO:0009306">
    <property type="term" value="P:protein secretion"/>
    <property type="evidence" value="ECO:0007669"/>
    <property type="project" value="TreeGrafter"/>
</dbReference>
<keyword evidence="4 13" id="KW-0963">Cytoplasm</keyword>
<evidence type="ECO:0000256" key="12">
    <source>
        <dbReference type="ARBA" id="ARBA00025536"/>
    </source>
</evidence>
<dbReference type="GO" id="GO:0030126">
    <property type="term" value="C:COPI vesicle coat"/>
    <property type="evidence" value="ECO:0007669"/>
    <property type="project" value="InterPro"/>
</dbReference>
<keyword evidence="8 13" id="KW-0653">Protein transport</keyword>
<dbReference type="Pfam" id="PF08752">
    <property type="entry name" value="COP-gamma_platf"/>
    <property type="match status" value="1"/>
</dbReference>
<evidence type="ECO:0000256" key="4">
    <source>
        <dbReference type="ARBA" id="ARBA00022490"/>
    </source>
</evidence>
<dbReference type="InterPro" id="IPR011989">
    <property type="entry name" value="ARM-like"/>
</dbReference>
<dbReference type="InterPro" id="IPR002553">
    <property type="entry name" value="Clathrin/coatomer_adapt-like_N"/>
</dbReference>
<name>A0A2S5BA86_9BASI</name>
<evidence type="ECO:0000256" key="2">
    <source>
        <dbReference type="ARBA" id="ARBA00010720"/>
    </source>
</evidence>
<evidence type="ECO:0000259" key="16">
    <source>
        <dbReference type="Pfam" id="PF16381"/>
    </source>
</evidence>
<organism evidence="17 18">
    <name type="scientific">Rhodotorula taiwanensis</name>
    <dbReference type="NCBI Taxonomy" id="741276"/>
    <lineage>
        <taxon>Eukaryota</taxon>
        <taxon>Fungi</taxon>
        <taxon>Dikarya</taxon>
        <taxon>Basidiomycota</taxon>
        <taxon>Pucciniomycotina</taxon>
        <taxon>Microbotryomycetes</taxon>
        <taxon>Sporidiobolales</taxon>
        <taxon>Sporidiobolaceae</taxon>
        <taxon>Rhodotorula</taxon>
    </lineage>
</organism>
<accession>A0A2S5BA86</accession>
<dbReference type="InterPro" id="IPR016024">
    <property type="entry name" value="ARM-type_fold"/>
</dbReference>
<keyword evidence="11 13" id="KW-0968">Cytoplasmic vesicle</keyword>
<dbReference type="Gene3D" id="2.60.40.1480">
    <property type="entry name" value="Coatomer, gamma subunit, appendage domain"/>
    <property type="match status" value="1"/>
</dbReference>
<dbReference type="SUPFAM" id="SSF49348">
    <property type="entry name" value="Clathrin adaptor appendage domain"/>
    <property type="match status" value="1"/>
</dbReference>
<dbReference type="FunFam" id="1.25.10.10:FF:000071">
    <property type="entry name" value="Coatomer subunit gamma"/>
    <property type="match status" value="1"/>
</dbReference>
<dbReference type="GO" id="GO:0000139">
    <property type="term" value="C:Golgi membrane"/>
    <property type="evidence" value="ECO:0007669"/>
    <property type="project" value="UniProtKB-SubCell"/>
</dbReference>
<dbReference type="Pfam" id="PF01602">
    <property type="entry name" value="Adaptin_N"/>
    <property type="match status" value="1"/>
</dbReference>
<evidence type="ECO:0000256" key="7">
    <source>
        <dbReference type="ARBA" id="ARBA00022892"/>
    </source>
</evidence>
<dbReference type="EMBL" id="PJQD01000035">
    <property type="protein sequence ID" value="POY73695.1"/>
    <property type="molecule type" value="Genomic_DNA"/>
</dbReference>
<feature type="domain" description="Coatomer gamma subunit appendage Ig-like subdomain" evidence="15">
    <location>
        <begin position="676"/>
        <end position="823"/>
    </location>
</feature>
<dbReference type="SUPFAM" id="SSF48371">
    <property type="entry name" value="ARM repeat"/>
    <property type="match status" value="1"/>
</dbReference>
<evidence type="ECO:0000259" key="15">
    <source>
        <dbReference type="Pfam" id="PF08752"/>
    </source>
</evidence>
<evidence type="ECO:0000256" key="13">
    <source>
        <dbReference type="PIRNR" id="PIRNR037093"/>
    </source>
</evidence>
<dbReference type="GO" id="GO:0006888">
    <property type="term" value="P:endoplasmic reticulum to Golgi vesicle-mediated transport"/>
    <property type="evidence" value="ECO:0007669"/>
    <property type="project" value="TreeGrafter"/>
</dbReference>
<comment type="function">
    <text evidence="12 13">The coatomer is a cytosolic protein complex that binds to dilysine motifs and reversibly associates with Golgi non-clathrin-coated vesicles, which further mediate biosynthetic protein transport from the ER, via the Golgi up to the trans Golgi network. Coatomer complex is required for budding from Golgi membranes, and is essential for the retrograde Golgi-to-ER transport of dilysine-tagged proteins.</text>
</comment>
<dbReference type="InterPro" id="IPR017106">
    <property type="entry name" value="Coatomer_gsu"/>
</dbReference>
<evidence type="ECO:0000256" key="9">
    <source>
        <dbReference type="ARBA" id="ARBA00023034"/>
    </source>
</evidence>
<proteinExistence type="inferred from homology"/>
<dbReference type="Pfam" id="PF16381">
    <property type="entry name" value="Coatomer_g_Cpla"/>
    <property type="match status" value="1"/>
</dbReference>
<keyword evidence="10 13" id="KW-0472">Membrane</keyword>
<evidence type="ECO:0000256" key="6">
    <source>
        <dbReference type="ARBA" id="ARBA00022737"/>
    </source>
</evidence>
<comment type="similarity">
    <text evidence="2 13">Belongs to the COPG family.</text>
</comment>
<dbReference type="SUPFAM" id="SSF55711">
    <property type="entry name" value="Subdomain of clathrin and coatomer appendage domain"/>
    <property type="match status" value="1"/>
</dbReference>
<dbReference type="Gene3D" id="3.30.310.10">
    <property type="entry name" value="TATA-Binding Protein"/>
    <property type="match status" value="1"/>
</dbReference>
<sequence>MSGYKKDEEAGVGSFFQDKTTVIQEARVFNETPISPRKCRILLTKIVYLLYVGETFGTQEATTLFFGVTKLFQHKDRQDGQNDAEYQARPRVRDALTSEQTFGDAQSALRQMVYLVIKELSHIAEDVIMVTSSIMKDMQPNLEVIYRPNAIRALCRVIDGSMIVGVERFFKAAIVDRNTSISSAALVSSYHLHPIARDVIKRWANEASEAVQNKAPSYGNQYGQGYQTVQSSSAIVQYHALGLLYLIRQGDRMAVTKMIQQLSGSKGSGGTLRSPMAICMLIRFAAKVMEEDPNVQRAMYELIEAYLKHKSDMVNYEAARAICEMRNVGAAELQRPIAVLQLFLSSPKATLKFAAIRTLAKLAQTHPNAVQVCNLDMEKLINDDNRSVATFAITTLLKTGNEASVDRLMKQISAFMSEISDEFKVIVVNAIRALCLKFPTKQSVMLNFLSGILRDEGGYDFKRAVVEAIFDMIKFIGDSKEAALAQLCEFIEDCEFTKLSVRILHLLGIEGPKAAQPNKYIRYIYNRVILENAIVRAAAVSSLAKFGINVADNAVKRSVKVLLTRCLDDVDDEVRDRAAFNLKLMQDEPLANTFVRDDSTFSLDALESRLAAYIADTTSAEQPFDLTAVPKVSKEQVLEQARASRKDAIDAVAMTSDASGSAAPAPAASASETQSAYAKQLAEVPEFAEYGSVLKSTPKPVELTERETEYVVSAVKHVFAEHVVFQFNVRNTVEAVHLENVVVVMQPTEEGDLVEDFIIPVQSLGPNSDGVVYVSFSRTDPASYAAGSFGNTLKFVSKEIDPESGEPEEDGYDDEYQLEELDLGAADYIVPSYAAFATEWDRLRSAASVQETFALTALDSLKMACDSIIEILGMEALGGTEVPQSPTVHTLNLSGLVAGGGGKVLARARMTFQSGQGVTMELTVRAEQQSAAQLVLSAIA</sequence>
<evidence type="ECO:0000313" key="18">
    <source>
        <dbReference type="Proteomes" id="UP000237144"/>
    </source>
</evidence>
<dbReference type="InterPro" id="IPR013040">
    <property type="entry name" value="Coatomer_gsu_app_Ig-like_dom"/>
</dbReference>
<keyword evidence="7 13" id="KW-0931">ER-Golgi transport</keyword>
<dbReference type="OrthoDB" id="1074925at2759"/>
<evidence type="ECO:0000313" key="17">
    <source>
        <dbReference type="EMBL" id="POY73695.1"/>
    </source>
</evidence>
<dbReference type="InterPro" id="IPR013041">
    <property type="entry name" value="Clathrin_app_Ig-like_sf"/>
</dbReference>
<dbReference type="PANTHER" id="PTHR10261">
    <property type="entry name" value="COATOMER SUBUNIT GAMMA"/>
    <property type="match status" value="1"/>
</dbReference>
<evidence type="ECO:0000256" key="3">
    <source>
        <dbReference type="ARBA" id="ARBA00022448"/>
    </source>
</evidence>
<dbReference type="GO" id="GO:0005198">
    <property type="term" value="F:structural molecule activity"/>
    <property type="evidence" value="ECO:0007669"/>
    <property type="project" value="InterPro"/>
</dbReference>
<dbReference type="InterPro" id="IPR012295">
    <property type="entry name" value="TBP_dom_sf"/>
</dbReference>